<sequence>MPGVMKTPTEWRCIVLNESLDMDVVYSGDYRPGQEGSIIRAQDLDNRPLQFTSANRPLRRYLYMRFLISYLWAKRHLVAGLEQKVESKRFWPSAGTYLERSTL</sequence>
<accession>A0A9W4NS66</accession>
<gene>
    <name evidence="1" type="ORF">PSALAMII_LOCUS8613</name>
</gene>
<organism evidence="1 2">
    <name type="scientific">Penicillium salamii</name>
    <dbReference type="NCBI Taxonomy" id="1612424"/>
    <lineage>
        <taxon>Eukaryota</taxon>
        <taxon>Fungi</taxon>
        <taxon>Dikarya</taxon>
        <taxon>Ascomycota</taxon>
        <taxon>Pezizomycotina</taxon>
        <taxon>Eurotiomycetes</taxon>
        <taxon>Eurotiomycetidae</taxon>
        <taxon>Eurotiales</taxon>
        <taxon>Aspergillaceae</taxon>
        <taxon>Penicillium</taxon>
    </lineage>
</organism>
<dbReference type="EMBL" id="CAJVPD010000265">
    <property type="protein sequence ID" value="CAG8410221.1"/>
    <property type="molecule type" value="Genomic_DNA"/>
</dbReference>
<comment type="caution">
    <text evidence="1">The sequence shown here is derived from an EMBL/GenBank/DDBJ whole genome shotgun (WGS) entry which is preliminary data.</text>
</comment>
<protein>
    <submittedName>
        <fullName evidence="1">Uncharacterized protein</fullName>
    </submittedName>
</protein>
<name>A0A9W4NS66_9EURO</name>
<reference evidence="1" key="1">
    <citation type="submission" date="2021-07" db="EMBL/GenBank/DDBJ databases">
        <authorList>
            <person name="Branca A.L. A."/>
        </authorList>
    </citation>
    <scope>NUCLEOTIDE SEQUENCE</scope>
</reference>
<dbReference type="Proteomes" id="UP001152592">
    <property type="component" value="Unassembled WGS sequence"/>
</dbReference>
<evidence type="ECO:0000313" key="2">
    <source>
        <dbReference type="Proteomes" id="UP001152592"/>
    </source>
</evidence>
<dbReference type="OrthoDB" id="191139at2759"/>
<proteinExistence type="predicted"/>
<evidence type="ECO:0000313" key="1">
    <source>
        <dbReference type="EMBL" id="CAG8410221.1"/>
    </source>
</evidence>
<dbReference type="AlphaFoldDB" id="A0A9W4NS66"/>